<evidence type="ECO:0000313" key="2">
    <source>
        <dbReference type="Proteomes" id="UP001165205"/>
    </source>
</evidence>
<name>A0AAN5BVC6_ASPOZ</name>
<reference evidence="1" key="1">
    <citation type="submission" date="2023-04" db="EMBL/GenBank/DDBJ databases">
        <title>Aspergillus oryzae NBRC 4228.</title>
        <authorList>
            <person name="Ichikawa N."/>
            <person name="Sato H."/>
            <person name="Tonouchi N."/>
        </authorList>
    </citation>
    <scope>NUCLEOTIDE SEQUENCE</scope>
    <source>
        <strain evidence="1">NBRC 4228</strain>
    </source>
</reference>
<comment type="caution">
    <text evidence="1">The sequence shown here is derived from an EMBL/GenBank/DDBJ whole genome shotgun (WGS) entry which is preliminary data.</text>
</comment>
<dbReference type="Proteomes" id="UP001165205">
    <property type="component" value="Unassembled WGS sequence"/>
</dbReference>
<gene>
    <name evidence="1" type="ORF">Aory04_000354500</name>
</gene>
<accession>A0AAN5BVC6</accession>
<proteinExistence type="predicted"/>
<organism evidence="1 2">
    <name type="scientific">Aspergillus oryzae</name>
    <name type="common">Yellow koji mold</name>
    <dbReference type="NCBI Taxonomy" id="5062"/>
    <lineage>
        <taxon>Eukaryota</taxon>
        <taxon>Fungi</taxon>
        <taxon>Dikarya</taxon>
        <taxon>Ascomycota</taxon>
        <taxon>Pezizomycotina</taxon>
        <taxon>Eurotiomycetes</taxon>
        <taxon>Eurotiomycetidae</taxon>
        <taxon>Eurotiales</taxon>
        <taxon>Aspergillaceae</taxon>
        <taxon>Aspergillus</taxon>
        <taxon>Aspergillus subgen. Circumdati</taxon>
    </lineage>
</organism>
<dbReference type="AlphaFoldDB" id="A0AAN5BVC6"/>
<sequence>MLARSGPPAMWPTEFVTVTPVFARPKWRGSTIAVRRLWAVTAKANPIDEKIWPRIRTPGEAARKIINDPRARHKPLIKVMYLSDCAWRLLHILVNSRLRAGMSVARTTRFIPERREMRYEAYIALLALA</sequence>
<dbReference type="EMBL" id="BSYA01000029">
    <property type="protein sequence ID" value="GMG26815.1"/>
    <property type="molecule type" value="Genomic_DNA"/>
</dbReference>
<evidence type="ECO:0000313" key="1">
    <source>
        <dbReference type="EMBL" id="GMG26815.1"/>
    </source>
</evidence>
<protein>
    <submittedName>
        <fullName evidence="1">Unnamed protein product</fullName>
    </submittedName>
</protein>